<gene>
    <name evidence="2" type="ORF">TL16_g11538</name>
</gene>
<accession>A0A9W7ET35</accession>
<reference evidence="3" key="1">
    <citation type="journal article" date="2023" name="Commun. Biol.">
        <title>Genome analysis of Parmales, the sister group of diatoms, reveals the evolutionary specialization of diatoms from phago-mixotrophs to photoautotrophs.</title>
        <authorList>
            <person name="Ban H."/>
            <person name="Sato S."/>
            <person name="Yoshikawa S."/>
            <person name="Yamada K."/>
            <person name="Nakamura Y."/>
            <person name="Ichinomiya M."/>
            <person name="Sato N."/>
            <person name="Blanc-Mathieu R."/>
            <person name="Endo H."/>
            <person name="Kuwata A."/>
            <person name="Ogata H."/>
        </authorList>
    </citation>
    <scope>NUCLEOTIDE SEQUENCE [LARGE SCALE GENOMIC DNA]</scope>
</reference>
<dbReference type="AlphaFoldDB" id="A0A9W7ET35"/>
<feature type="chain" id="PRO_5040988767" evidence="1">
    <location>
        <begin position="20"/>
        <end position="671"/>
    </location>
</feature>
<name>A0A9W7ET35_9STRA</name>
<comment type="caution">
    <text evidence="2">The sequence shown here is derived from an EMBL/GenBank/DDBJ whole genome shotgun (WGS) entry which is preliminary data.</text>
</comment>
<feature type="signal peptide" evidence="1">
    <location>
        <begin position="1"/>
        <end position="19"/>
    </location>
</feature>
<proteinExistence type="predicted"/>
<keyword evidence="1" id="KW-0732">Signal</keyword>
<protein>
    <submittedName>
        <fullName evidence="2">Uncharacterized protein</fullName>
    </submittedName>
</protein>
<evidence type="ECO:0000256" key="1">
    <source>
        <dbReference type="SAM" id="SignalP"/>
    </source>
</evidence>
<dbReference type="Proteomes" id="UP001162640">
    <property type="component" value="Unassembled WGS sequence"/>
</dbReference>
<sequence>MRSLLLLTLLLIIPPLLLSQCPEQKILIDLTFTIPCTQSGTSLYPDYVEESLNFIPVFKTDDSCGNKPRCGDGERFDCCESEYTPLPSSWLLNPPNLVLPFNDGYSTFNSEFSLIPKSQGRATKYELGSYNNNYDLLPQFGEFQANQVTEENSVGAFECTPLGFIIETPEIVFPEGLSDVTSDMFEELRVACSNYIGVGVASIFPPQGPPEFTCSDSETKLWIQGQGQRNPLLQIPPQLGFPLVRESNEGQVTGLVAETANSVDEFLNIDQQMFDRLDSRSVGWNGKVFYGWVREESWFDSNDLSASPNGVFDEGGCVQNLTCKGGECGVGAEERGVVGFSRIWDRSFANVFNPEQSLPFSALFCGYNFGSTPVPGCQYTTSPTNTDYIYEPGVSVNRGTLLFFLAQTYVRKFIGNSVFTLCTDAISNCDSTGYVDPCKGDPTVKRVKVRPRKNTAEFTSPFCECANNLPSCHRTKPSTYYASPSSTPPIPPNNIFSIFSLTSNESFDDKYTDEGCDSAVDGEAIWQLNKVFGECRVGESSDVVYGCRQAIITRTEADEDDNCLPPLTDFEFDVRVCNPDIDPTCDVDPDKDACFEVAWNDVCLGSSNELSSVEISPSFFTRQDWESAGFTCRSLLWDSLPNSVCPFFCEGAECGEVAPGCLESAGEREKL</sequence>
<organism evidence="2 3">
    <name type="scientific">Triparma laevis f. inornata</name>
    <dbReference type="NCBI Taxonomy" id="1714386"/>
    <lineage>
        <taxon>Eukaryota</taxon>
        <taxon>Sar</taxon>
        <taxon>Stramenopiles</taxon>
        <taxon>Ochrophyta</taxon>
        <taxon>Bolidophyceae</taxon>
        <taxon>Parmales</taxon>
        <taxon>Triparmaceae</taxon>
        <taxon>Triparma</taxon>
    </lineage>
</organism>
<evidence type="ECO:0000313" key="3">
    <source>
        <dbReference type="Proteomes" id="UP001162640"/>
    </source>
</evidence>
<dbReference type="EMBL" id="BLQM01000435">
    <property type="protein sequence ID" value="GMH89702.1"/>
    <property type="molecule type" value="Genomic_DNA"/>
</dbReference>
<evidence type="ECO:0000313" key="2">
    <source>
        <dbReference type="EMBL" id="GMH89702.1"/>
    </source>
</evidence>